<evidence type="ECO:0000313" key="2">
    <source>
        <dbReference type="Proteomes" id="UP000593575"/>
    </source>
</evidence>
<keyword evidence="2" id="KW-1185">Reference proteome</keyword>
<protein>
    <submittedName>
        <fullName evidence="1">Uncharacterized protein</fullName>
    </submittedName>
</protein>
<reference evidence="1 2" key="1">
    <citation type="journal article" date="2019" name="Genome Biol. Evol.">
        <title>Insights into the evolution of the New World diploid cottons (Gossypium, subgenus Houzingenia) based on genome sequencing.</title>
        <authorList>
            <person name="Grover C.E."/>
            <person name="Arick M.A. 2nd"/>
            <person name="Thrash A."/>
            <person name="Conover J.L."/>
            <person name="Sanders W.S."/>
            <person name="Peterson D.G."/>
            <person name="Frelichowski J.E."/>
            <person name="Scheffler J.A."/>
            <person name="Scheffler B.E."/>
            <person name="Wendel J.F."/>
        </authorList>
    </citation>
    <scope>NUCLEOTIDE SEQUENCE [LARGE SCALE GENOMIC DNA]</scope>
    <source>
        <strain evidence="1">6</strain>
        <tissue evidence="1">Leaf</tissue>
    </source>
</reference>
<gene>
    <name evidence="1" type="ORF">Goarm_016673</name>
</gene>
<dbReference type="AlphaFoldDB" id="A0A7J9JCY0"/>
<evidence type="ECO:0000313" key="1">
    <source>
        <dbReference type="EMBL" id="MBA0832272.1"/>
    </source>
</evidence>
<sequence>MPIIIIIGRNLQLLLDVCTVILHVPKRSSLGPAISFQVHQLQWNVKKGLQGQVSCRK</sequence>
<accession>A0A7J9JCY0</accession>
<organism evidence="1 2">
    <name type="scientific">Gossypium armourianum</name>
    <dbReference type="NCBI Taxonomy" id="34283"/>
    <lineage>
        <taxon>Eukaryota</taxon>
        <taxon>Viridiplantae</taxon>
        <taxon>Streptophyta</taxon>
        <taxon>Embryophyta</taxon>
        <taxon>Tracheophyta</taxon>
        <taxon>Spermatophyta</taxon>
        <taxon>Magnoliopsida</taxon>
        <taxon>eudicotyledons</taxon>
        <taxon>Gunneridae</taxon>
        <taxon>Pentapetalae</taxon>
        <taxon>rosids</taxon>
        <taxon>malvids</taxon>
        <taxon>Malvales</taxon>
        <taxon>Malvaceae</taxon>
        <taxon>Malvoideae</taxon>
        <taxon>Gossypium</taxon>
    </lineage>
</organism>
<dbReference type="Proteomes" id="UP000593575">
    <property type="component" value="Unassembled WGS sequence"/>
</dbReference>
<comment type="caution">
    <text evidence="1">The sequence shown here is derived from an EMBL/GenBank/DDBJ whole genome shotgun (WGS) entry which is preliminary data.</text>
</comment>
<dbReference type="EMBL" id="JABFAE010000007">
    <property type="protein sequence ID" value="MBA0832272.1"/>
    <property type="molecule type" value="Genomic_DNA"/>
</dbReference>
<name>A0A7J9JCY0_9ROSI</name>
<proteinExistence type="predicted"/>